<keyword evidence="1" id="KW-1003">Cell membrane</keyword>
<accession>A0A519BGW4</accession>
<gene>
    <name evidence="8" type="ORF">EVJ46_05750</name>
</gene>
<evidence type="ECO:0000256" key="3">
    <source>
        <dbReference type="ARBA" id="ARBA00022692"/>
    </source>
</evidence>
<evidence type="ECO:0000256" key="5">
    <source>
        <dbReference type="ARBA" id="ARBA00023136"/>
    </source>
</evidence>
<keyword evidence="3 7" id="KW-0812">Transmembrane</keyword>
<evidence type="ECO:0000313" key="9">
    <source>
        <dbReference type="Proteomes" id="UP000316562"/>
    </source>
</evidence>
<evidence type="ECO:0008006" key="10">
    <source>
        <dbReference type="Google" id="ProtNLM"/>
    </source>
</evidence>
<dbReference type="EMBL" id="SGBC01000002">
    <property type="protein sequence ID" value="RZD16517.1"/>
    <property type="molecule type" value="Genomic_DNA"/>
</dbReference>
<dbReference type="Pfam" id="PF04977">
    <property type="entry name" value="DivIC"/>
    <property type="match status" value="1"/>
</dbReference>
<name>A0A519BGW4_ACIG2</name>
<dbReference type="PANTHER" id="PTHR37485">
    <property type="entry name" value="CELL DIVISION PROTEIN FTSB"/>
    <property type="match status" value="1"/>
</dbReference>
<keyword evidence="6" id="KW-0131">Cell cycle</keyword>
<keyword evidence="2" id="KW-0132">Cell division</keyword>
<evidence type="ECO:0000313" key="8">
    <source>
        <dbReference type="EMBL" id="RZD16517.1"/>
    </source>
</evidence>
<keyword evidence="5 7" id="KW-0472">Membrane</keyword>
<dbReference type="GO" id="GO:0030428">
    <property type="term" value="C:cell septum"/>
    <property type="evidence" value="ECO:0007669"/>
    <property type="project" value="TreeGrafter"/>
</dbReference>
<dbReference type="PANTHER" id="PTHR37485:SF1">
    <property type="entry name" value="CELL DIVISION PROTEIN FTSB"/>
    <property type="match status" value="1"/>
</dbReference>
<dbReference type="AlphaFoldDB" id="A0A519BGW4"/>
<evidence type="ECO:0000256" key="1">
    <source>
        <dbReference type="ARBA" id="ARBA00022475"/>
    </source>
</evidence>
<proteinExistence type="predicted"/>
<dbReference type="Proteomes" id="UP000316562">
    <property type="component" value="Unassembled WGS sequence"/>
</dbReference>
<keyword evidence="4 7" id="KW-1133">Transmembrane helix</keyword>
<comment type="caution">
    <text evidence="8">The sequence shown here is derived from an EMBL/GenBank/DDBJ whole genome shotgun (WGS) entry which is preliminary data.</text>
</comment>
<dbReference type="InterPro" id="IPR023081">
    <property type="entry name" value="Cell_div_FtsB"/>
</dbReference>
<evidence type="ECO:0000256" key="6">
    <source>
        <dbReference type="ARBA" id="ARBA00023306"/>
    </source>
</evidence>
<organism evidence="8 9">
    <name type="scientific">Acididesulfobacter guangdongensis</name>
    <dbReference type="NCBI Taxonomy" id="2597225"/>
    <lineage>
        <taxon>Bacteria</taxon>
        <taxon>Deltaproteobacteria</taxon>
        <taxon>Candidatus Acidulodesulfobacterales</taxon>
        <taxon>Candidatus Acididesulfobacter</taxon>
    </lineage>
</organism>
<feature type="transmembrane region" description="Helical" evidence="7">
    <location>
        <begin position="45"/>
        <end position="63"/>
    </location>
</feature>
<evidence type="ECO:0000256" key="7">
    <source>
        <dbReference type="SAM" id="Phobius"/>
    </source>
</evidence>
<evidence type="ECO:0000256" key="4">
    <source>
        <dbReference type="ARBA" id="ARBA00022989"/>
    </source>
</evidence>
<evidence type="ECO:0000256" key="2">
    <source>
        <dbReference type="ARBA" id="ARBA00022618"/>
    </source>
</evidence>
<dbReference type="GO" id="GO:0043093">
    <property type="term" value="P:FtsZ-dependent cytokinesis"/>
    <property type="evidence" value="ECO:0007669"/>
    <property type="project" value="TreeGrafter"/>
</dbReference>
<reference evidence="8 9" key="1">
    <citation type="journal article" date="2019" name="ISME J.">
        <title>Insights into ecological role of a new deltaproteobacterial order Candidatus Acidulodesulfobacterales by metagenomics and metatranscriptomics.</title>
        <authorList>
            <person name="Tan S."/>
            <person name="Liu J."/>
            <person name="Fang Y."/>
            <person name="Hedlund B.P."/>
            <person name="Lian Z.H."/>
            <person name="Huang L.Y."/>
            <person name="Li J.T."/>
            <person name="Huang L.N."/>
            <person name="Li W.J."/>
            <person name="Jiang H.C."/>
            <person name="Dong H.L."/>
            <person name="Shu W.S."/>
        </authorList>
    </citation>
    <scope>NUCLEOTIDE SEQUENCE [LARGE SCALE GENOMIC DNA]</scope>
    <source>
        <strain evidence="8">AP2</strain>
    </source>
</reference>
<protein>
    <recommendedName>
        <fullName evidence="10">Septum formation initiator family protein</fullName>
    </recommendedName>
</protein>
<sequence>MHEAYMKKKTMITRQDAVCAETSAPLLKLGNILNMKSQKGKKLKFFIPAVFVILISLIVIFSIEGIVKVYKLKAAKIKLADNLISLKKDNTKIRRQIYDLKHNKQYISELARQELGMIKKGEIVFKFFGADKNKNVNKKNKS</sequence>
<dbReference type="InterPro" id="IPR007060">
    <property type="entry name" value="FtsL/DivIC"/>
</dbReference>